<protein>
    <recommendedName>
        <fullName evidence="1">Aldehyde ferredoxin oxidoreductase C-terminal domain-containing protein</fullName>
    </recommendedName>
</protein>
<dbReference type="InterPro" id="IPR036021">
    <property type="entry name" value="Tungsten_al_ferr_oxy-like_C"/>
</dbReference>
<comment type="caution">
    <text evidence="2">The sequence shown here is derived from an EMBL/GenBank/DDBJ whole genome shotgun (WGS) entry which is preliminary data.</text>
</comment>
<dbReference type="GO" id="GO:0051536">
    <property type="term" value="F:iron-sulfur cluster binding"/>
    <property type="evidence" value="ECO:0007669"/>
    <property type="project" value="InterPro"/>
</dbReference>
<dbReference type="PANTHER" id="PTHR30038:SF0">
    <property type="entry name" value="TUNGSTEN-CONTAINING ALDEHYDE FERREDOXIN OXIDOREDUCTASE"/>
    <property type="match status" value="1"/>
</dbReference>
<dbReference type="SUPFAM" id="SSF48310">
    <property type="entry name" value="Aldehyde ferredoxin oxidoreductase, C-terminal domains"/>
    <property type="match status" value="1"/>
</dbReference>
<evidence type="ECO:0000259" key="1">
    <source>
        <dbReference type="Pfam" id="PF01314"/>
    </source>
</evidence>
<dbReference type="InterPro" id="IPR051919">
    <property type="entry name" value="W-dependent_AOR"/>
</dbReference>
<sequence>MVEKIALREGFGDVLAQGAYRLAEKYGHPELFMGVKKQEFPSYECRALQGMAIGFATQSRGADHIRGEVHDIEMYGCYQWRITRDRKIEKVDPLTWRDKPVLAKEIQDWFCMIDSSGMCNFMFFFALDEDQCRALLETGTGIDLDGYKGFMKTGERIFNQERLFNLKAGLTGKDDALPKRMLEEPMPDGSAKGMVV</sequence>
<dbReference type="AlphaFoldDB" id="X1P7G2"/>
<organism evidence="2">
    <name type="scientific">marine sediment metagenome</name>
    <dbReference type="NCBI Taxonomy" id="412755"/>
    <lineage>
        <taxon>unclassified sequences</taxon>
        <taxon>metagenomes</taxon>
        <taxon>ecological metagenomes</taxon>
    </lineage>
</organism>
<dbReference type="InterPro" id="IPR001203">
    <property type="entry name" value="OxRdtase_Ald_Fedxn_C"/>
</dbReference>
<dbReference type="PANTHER" id="PTHR30038">
    <property type="entry name" value="ALDEHYDE FERREDOXIN OXIDOREDUCTASE"/>
    <property type="match status" value="1"/>
</dbReference>
<gene>
    <name evidence="2" type="ORF">S06H3_59810</name>
</gene>
<dbReference type="InterPro" id="IPR013985">
    <property type="entry name" value="Ald_Fedxn_OxRdtase_dom3"/>
</dbReference>
<dbReference type="GO" id="GO:0009055">
    <property type="term" value="F:electron transfer activity"/>
    <property type="evidence" value="ECO:0007669"/>
    <property type="project" value="InterPro"/>
</dbReference>
<dbReference type="Pfam" id="PF01314">
    <property type="entry name" value="AFOR_C"/>
    <property type="match status" value="1"/>
</dbReference>
<reference evidence="2" key="1">
    <citation type="journal article" date="2014" name="Front. Microbiol.">
        <title>High frequency of phylogenetically diverse reductive dehalogenase-homologous genes in deep subseafloor sedimentary metagenomes.</title>
        <authorList>
            <person name="Kawai M."/>
            <person name="Futagami T."/>
            <person name="Toyoda A."/>
            <person name="Takaki Y."/>
            <person name="Nishi S."/>
            <person name="Hori S."/>
            <person name="Arai W."/>
            <person name="Tsubouchi T."/>
            <person name="Morono Y."/>
            <person name="Uchiyama I."/>
            <person name="Ito T."/>
            <person name="Fujiyama A."/>
            <person name="Inagaki F."/>
            <person name="Takami H."/>
        </authorList>
    </citation>
    <scope>NUCLEOTIDE SEQUENCE</scope>
    <source>
        <strain evidence="2">Expedition CK06-06</strain>
    </source>
</reference>
<dbReference type="Gene3D" id="1.10.599.10">
    <property type="entry name" value="Aldehyde Ferredoxin Oxidoreductase Protein, subunit A, domain 3"/>
    <property type="match status" value="1"/>
</dbReference>
<proteinExistence type="predicted"/>
<evidence type="ECO:0000313" key="2">
    <source>
        <dbReference type="EMBL" id="GAI52252.1"/>
    </source>
</evidence>
<dbReference type="InterPro" id="IPR013984">
    <property type="entry name" value="Ald_Fedxn_OxRdtase_dom2"/>
</dbReference>
<dbReference type="EMBL" id="BARV01038920">
    <property type="protein sequence ID" value="GAI52252.1"/>
    <property type="molecule type" value="Genomic_DNA"/>
</dbReference>
<name>X1P7G2_9ZZZZ</name>
<dbReference type="GO" id="GO:0016625">
    <property type="term" value="F:oxidoreductase activity, acting on the aldehyde or oxo group of donors, iron-sulfur protein as acceptor"/>
    <property type="evidence" value="ECO:0007669"/>
    <property type="project" value="InterPro"/>
</dbReference>
<dbReference type="Gene3D" id="1.10.569.10">
    <property type="entry name" value="Aldehyde Ferredoxin Oxidoreductase Protein, subunit A, domain 2"/>
    <property type="match status" value="1"/>
</dbReference>
<accession>X1P7G2</accession>
<feature type="domain" description="Aldehyde ferredoxin oxidoreductase C-terminal" evidence="1">
    <location>
        <begin position="1"/>
        <end position="195"/>
    </location>
</feature>
<feature type="non-terminal residue" evidence="2">
    <location>
        <position position="196"/>
    </location>
</feature>